<feature type="compositionally biased region" description="Low complexity" evidence="1">
    <location>
        <begin position="263"/>
        <end position="276"/>
    </location>
</feature>
<protein>
    <submittedName>
        <fullName evidence="2">Gamma tubulin</fullName>
    </submittedName>
</protein>
<feature type="compositionally biased region" description="Polar residues" evidence="1">
    <location>
        <begin position="905"/>
        <end position="917"/>
    </location>
</feature>
<name>M9MDF1_PSEA3</name>
<feature type="compositionally biased region" description="Basic and acidic residues" evidence="1">
    <location>
        <begin position="190"/>
        <end position="202"/>
    </location>
</feature>
<dbReference type="InterPro" id="IPR052789">
    <property type="entry name" value="SSUH2_homolog"/>
</dbReference>
<organism evidence="2 3">
    <name type="scientific">Pseudozyma antarctica (strain T-34)</name>
    <name type="common">Yeast</name>
    <name type="synonym">Candida antarctica</name>
    <dbReference type="NCBI Taxonomy" id="1151754"/>
    <lineage>
        <taxon>Eukaryota</taxon>
        <taxon>Fungi</taxon>
        <taxon>Dikarya</taxon>
        <taxon>Basidiomycota</taxon>
        <taxon>Ustilaginomycotina</taxon>
        <taxon>Ustilaginomycetes</taxon>
        <taxon>Ustilaginales</taxon>
        <taxon>Ustilaginaceae</taxon>
        <taxon>Moesziomyces</taxon>
    </lineage>
</organism>
<feature type="region of interest" description="Disordered" evidence="1">
    <location>
        <begin position="190"/>
        <end position="311"/>
    </location>
</feature>
<accession>M9MDF1</accession>
<feature type="compositionally biased region" description="Polar residues" evidence="1">
    <location>
        <begin position="293"/>
        <end position="311"/>
    </location>
</feature>
<feature type="compositionally biased region" description="Polar residues" evidence="1">
    <location>
        <begin position="879"/>
        <end position="897"/>
    </location>
</feature>
<dbReference type="OrthoDB" id="3355217at2759"/>
<feature type="region of interest" description="Disordered" evidence="1">
    <location>
        <begin position="431"/>
        <end position="454"/>
    </location>
</feature>
<dbReference type="AlphaFoldDB" id="M9MDF1"/>
<feature type="compositionally biased region" description="Polar residues" evidence="1">
    <location>
        <begin position="203"/>
        <end position="218"/>
    </location>
</feature>
<evidence type="ECO:0000256" key="1">
    <source>
        <dbReference type="SAM" id="MobiDB-lite"/>
    </source>
</evidence>
<evidence type="ECO:0000313" key="2">
    <source>
        <dbReference type="EMBL" id="GAC74373.1"/>
    </source>
</evidence>
<evidence type="ECO:0000313" key="3">
    <source>
        <dbReference type="Proteomes" id="UP000011976"/>
    </source>
</evidence>
<dbReference type="Proteomes" id="UP000011976">
    <property type="component" value="Unassembled WGS sequence"/>
</dbReference>
<feature type="region of interest" description="Disordered" evidence="1">
    <location>
        <begin position="790"/>
        <end position="955"/>
    </location>
</feature>
<gene>
    <name evidence="2" type="ORF">PANT_11d00027</name>
</gene>
<feature type="compositionally biased region" description="Low complexity" evidence="1">
    <location>
        <begin position="828"/>
        <end position="841"/>
    </location>
</feature>
<proteinExistence type="predicted"/>
<reference evidence="3" key="1">
    <citation type="journal article" date="2013" name="Genome Announc.">
        <title>Genome sequence of the basidiomycetous yeast Pseudozyma antarctica T-34, a producer of the glycolipid biosurfactants mannosylerythritol lipids.</title>
        <authorList>
            <person name="Morita T."/>
            <person name="Koike H."/>
            <person name="Koyama Y."/>
            <person name="Hagiwara H."/>
            <person name="Ito E."/>
            <person name="Fukuoka T."/>
            <person name="Imura T."/>
            <person name="Machida M."/>
            <person name="Kitamoto D."/>
        </authorList>
    </citation>
    <scope>NUCLEOTIDE SEQUENCE [LARGE SCALE GENOMIC DNA]</scope>
    <source>
        <strain evidence="3">T-34</strain>
    </source>
</reference>
<sequence>MSASQTRQAIALDPRSGAHSFHAIPTASTRMIAHGSAPGRTASEFDSYASFFDGYASHKSYGSDDDHVQDSDVADATARAGTFSLFGTDDDEDLRDLRALSFTNSIRMNLEALSRSGADHYARNADGYADPNLHYGSKSVEDTPDARWMQNSYAQLISQLSNTQVGAGREISPDQRYYEGENRYYQSPEYHDSLTQRTDSSKDTPPTASLASGRSSSDANHDDLRTPPEPSYDAFEPSLESAHYHPSPAHQEHRAPLYAQPDLPSASSSSALPLASQTAPNAGAQAPELGSPFQPSQRQAQQPTRSLQRQELQQVLSRYEISDDSALEMLSDDFEAQRRAAGRAGGKARMMPGQHAESISATAVSSPAQSAVGHGRRGSSNVTVLDASKPFTRLGPQDIAFSAANLPERRLTADDCVDIIVSRHPTLCDAPLREFGEDGQPLPPTKKQETSDEERAARKQALGVKFCAKQRLSLIKAMILMESRSASWKRVGPFNAANTNTNTAMGVDPMDATGATSHGEQGVGRLPPMPSPWSIEIRHEQLDVAQIKGKSKKSVELASLRTNALCTKCEGSKLGACLTCKAEQADECFWCSGTGREKTRAQAWCRRCQGAGVLKCNTCHGSLKSDCRSCEGTGMGEYGFFVDVTVKRVEMPAVPLATLFPQLESASASFQPSYDEVRAAAKLALWDSITKLTEARHHAVATKGGKSKSKDMVPVMAACVWENSTSHVVSVDVPLAAKFKKGASPALRPEGLQRKIATQRRFFTVPTDADLCSVELSEEEVKKIVHDSIGDHAISGRGPSRATPPDSRGSSGYALGSPFAATTPSPPMSLSGSSSASLATPDEGAGMSGYSTPSRVPSPRSDLPPAKPAAKEFVHRPSPLSQLAATTPAASTFSVQTDAARLDSNHSNGSPRSSPEQSPEGRSGQKLRRPSAGQILSKKLSSNILNKLSAHRGSV</sequence>
<dbReference type="PANTHER" id="PTHR48465">
    <property type="entry name" value="PROTEIN SSUH2 HOMOLOG"/>
    <property type="match status" value="1"/>
</dbReference>
<dbReference type="PANTHER" id="PTHR48465:SF1">
    <property type="entry name" value="PROTEIN SSUH2 HOMOLOG"/>
    <property type="match status" value="1"/>
</dbReference>
<dbReference type="EMBL" id="DF196777">
    <property type="protein sequence ID" value="GAC74373.1"/>
    <property type="molecule type" value="Genomic_DNA"/>
</dbReference>